<keyword evidence="2" id="KW-0812">Transmembrane</keyword>
<feature type="transmembrane region" description="Helical" evidence="2">
    <location>
        <begin position="384"/>
        <end position="405"/>
    </location>
</feature>
<keyword evidence="2" id="KW-1133">Transmembrane helix</keyword>
<evidence type="ECO:0000313" key="4">
    <source>
        <dbReference type="EMBL" id="EHN59625.1"/>
    </source>
</evidence>
<dbReference type="InterPro" id="IPR027417">
    <property type="entry name" value="P-loop_NTPase"/>
</dbReference>
<dbReference type="InterPro" id="IPR038734">
    <property type="entry name" value="YhaN_AAA"/>
</dbReference>
<dbReference type="EMBL" id="AFVZ01000001">
    <property type="protein sequence ID" value="EHN59625.1"/>
    <property type="molecule type" value="Genomic_DNA"/>
</dbReference>
<keyword evidence="1" id="KW-0175">Coiled coil</keyword>
<comment type="caution">
    <text evidence="4">The sequence shown here is derived from an EMBL/GenBank/DDBJ whole genome shotgun (WGS) entry which is preliminary data.</text>
</comment>
<dbReference type="STRING" id="336988.NT96_01385"/>
<evidence type="ECO:0000259" key="3">
    <source>
        <dbReference type="Pfam" id="PF13514"/>
    </source>
</evidence>
<proteinExistence type="predicted"/>
<dbReference type="PANTHER" id="PTHR41259">
    <property type="entry name" value="DOUBLE-STRAND BREAK REPAIR RAD50 ATPASE, PUTATIVE-RELATED"/>
    <property type="match status" value="1"/>
</dbReference>
<name>G9WG47_9LACO</name>
<dbReference type="PANTHER" id="PTHR41259:SF1">
    <property type="entry name" value="DOUBLE-STRAND BREAK REPAIR RAD50 ATPASE, PUTATIVE-RELATED"/>
    <property type="match status" value="1"/>
</dbReference>
<dbReference type="PATRIC" id="fig|1045004.4.peg.1518"/>
<protein>
    <submittedName>
        <fullName evidence="4">DNA double-strand break repair rad50 ATPase</fullName>
    </submittedName>
</protein>
<dbReference type="Proteomes" id="UP000004959">
    <property type="component" value="Chromosome"/>
</dbReference>
<gene>
    <name evidence="4" type="ORF">OKIT_1547</name>
</gene>
<dbReference type="SUPFAM" id="SSF52540">
    <property type="entry name" value="P-loop containing nucleoside triphosphate hydrolases"/>
    <property type="match status" value="1"/>
</dbReference>
<feature type="coiled-coil region" evidence="1">
    <location>
        <begin position="454"/>
        <end position="481"/>
    </location>
</feature>
<dbReference type="Gene3D" id="3.40.50.300">
    <property type="entry name" value="P-loop containing nucleotide triphosphate hydrolases"/>
    <property type="match status" value="2"/>
</dbReference>
<sequence length="822" mass="92847">MIIRKLHIVGFGKFSDFDLDLRNDLQVVYGENESGKSTLRQFISGVLFGFTQNKRQASNLYEPHNGAQYGGSLLLEKDQRLWEISRLGRTQSRLSVKAPNGVESPNPEDQLKQLLAPFTEDSFQDIFSFDQEQLNEIRNLSGKDLSNRLLSFSAVNADRWQELSAALDKSASDRFGVTKTAKRPINRLIKDFEDLDTQIDAMTGQLSQYRQAEENKDRLVHQLEEVESQQKKLQIQIGQFTKLADLSDLYAEKNELAAGSSDLEAFSDAQITALTDSTAAQVEKLEGQINGIDLDEGSDHSTEISENPLLTIYKNNQRDLDLLDQSIPNLIAGNNLFDQTKNELKVLSSRLDQLHADLKVKFNDPIPKPLPQGLNIQPKTKISAFFIIGIILAVAGVLGIVYGFLSLEFPLPFFICGAGGLIIGGLLAFFERPKKESIDLSGYGYGTQTDLALITASQRELQEYDEKVQNFNQLVKQKQGQLYKIDSLLKLAMPLKQYLPDSAQSHDTLVGQIQVLLNEIRDEKRSAALSAEQKRLVEDNRQQQQNHLNDLKNQQRQIFDSLKVTDYSEFQKLLAARSSAQQRQDHLQNIEQVLTTDKEAMINQLGGIDQIILKIQAAKAQLTNLDAKIQDVNGQLLTVQSQLMSLSGDRDYQDKLQQRADLETEINNELEGYFTNRLAASWINESLYEISHERMPEIKKQAEAYFSELTDGKYREIIFQDHALLVTNGQGDHFYAYELSKGSSEQLYVALRLAFAESLAVKNPLPFLIDDSFVNFDASRKDVMDRILNHLAEKYQVIYFTANHDQNFMETNIIDLGALANA</sequence>
<keyword evidence="2" id="KW-0472">Membrane</keyword>
<feature type="coiled-coil region" evidence="1">
    <location>
        <begin position="209"/>
        <end position="236"/>
    </location>
</feature>
<dbReference type="OrthoDB" id="9764467at2"/>
<feature type="coiled-coil region" evidence="1">
    <location>
        <begin position="608"/>
        <end position="635"/>
    </location>
</feature>
<dbReference type="eggNOG" id="COG4717">
    <property type="taxonomic scope" value="Bacteria"/>
</dbReference>
<dbReference type="RefSeq" id="WP_007746637.1">
    <property type="nucleotide sequence ID" value="NZ_CM001398.1"/>
</dbReference>
<dbReference type="eggNOG" id="COG0419">
    <property type="taxonomic scope" value="Bacteria"/>
</dbReference>
<organism evidence="4 5">
    <name type="scientific">Oenococcus kitaharae DSM 17330</name>
    <dbReference type="NCBI Taxonomy" id="1045004"/>
    <lineage>
        <taxon>Bacteria</taxon>
        <taxon>Bacillati</taxon>
        <taxon>Bacillota</taxon>
        <taxon>Bacilli</taxon>
        <taxon>Lactobacillales</taxon>
        <taxon>Lactobacillaceae</taxon>
        <taxon>Oenococcus</taxon>
    </lineage>
</organism>
<evidence type="ECO:0000256" key="1">
    <source>
        <dbReference type="SAM" id="Coils"/>
    </source>
</evidence>
<dbReference type="Pfam" id="PF13514">
    <property type="entry name" value="AAA_27"/>
    <property type="match status" value="1"/>
</dbReference>
<feature type="domain" description="YhaN AAA" evidence="3">
    <location>
        <begin position="1"/>
        <end position="202"/>
    </location>
</feature>
<feature type="transmembrane region" description="Helical" evidence="2">
    <location>
        <begin position="411"/>
        <end position="430"/>
    </location>
</feature>
<evidence type="ECO:0000256" key="2">
    <source>
        <dbReference type="SAM" id="Phobius"/>
    </source>
</evidence>
<accession>G9WG47</accession>
<keyword evidence="5" id="KW-1185">Reference proteome</keyword>
<reference evidence="4 5" key="1">
    <citation type="journal article" date="2012" name="PLoS ONE">
        <title>Functional divergence in the genus oenococcus as predicted by genome sequencing of the newly-described species, Oenococcus kitaharae.</title>
        <authorList>
            <person name="Borneman A.R."/>
            <person name="McCarthy J.M."/>
            <person name="Chambers P.J."/>
            <person name="Bartowsky E.J."/>
        </authorList>
    </citation>
    <scope>NUCLEOTIDE SEQUENCE [LARGE SCALE GENOMIC DNA]</scope>
    <source>
        <strain evidence="5">DSM17330</strain>
    </source>
</reference>
<dbReference type="AlphaFoldDB" id="G9WG47"/>
<dbReference type="HOGENOM" id="CLU_006135_1_0_9"/>
<evidence type="ECO:0000313" key="5">
    <source>
        <dbReference type="Proteomes" id="UP000004959"/>
    </source>
</evidence>